<name>A0ABR2KXK5_9EUKA</name>
<keyword evidence="3" id="KW-1185">Reference proteome</keyword>
<protein>
    <recommendedName>
        <fullName evidence="4">G domain-containing protein</fullName>
    </recommendedName>
</protein>
<dbReference type="Pfam" id="PF04222">
    <property type="entry name" value="DUF416"/>
    <property type="match status" value="1"/>
</dbReference>
<dbReference type="InterPro" id="IPR007338">
    <property type="entry name" value="DUF416"/>
</dbReference>
<comment type="caution">
    <text evidence="2">The sequence shown here is derived from an EMBL/GenBank/DDBJ whole genome shotgun (WGS) entry which is preliminary data.</text>
</comment>
<accession>A0ABR2KXK5</accession>
<dbReference type="Proteomes" id="UP001470230">
    <property type="component" value="Unassembled WGS sequence"/>
</dbReference>
<reference evidence="2 3" key="1">
    <citation type="submission" date="2024-04" db="EMBL/GenBank/DDBJ databases">
        <title>Tritrichomonas musculus Genome.</title>
        <authorList>
            <person name="Alves-Ferreira E."/>
            <person name="Grigg M."/>
            <person name="Lorenzi H."/>
            <person name="Galac M."/>
        </authorList>
    </citation>
    <scope>NUCLEOTIDE SEQUENCE [LARGE SCALE GENOMIC DNA]</scope>
    <source>
        <strain evidence="2 3">EAF2021</strain>
    </source>
</reference>
<dbReference type="EMBL" id="JAPFFF010000003">
    <property type="protein sequence ID" value="KAK8895202.1"/>
    <property type="molecule type" value="Genomic_DNA"/>
</dbReference>
<dbReference type="InterPro" id="IPR027417">
    <property type="entry name" value="P-loop_NTPase"/>
</dbReference>
<sequence length="504" mass="59297">MNPKEVLEIQKEVKETEEYINFYLEKYPLYPRILIIGLTGSGKSCVAGCLSNKKIIIAKEGNNFIQLKGEGIFGGCKAGTEKPEIYVDEKNELLYVDCPGFEDVDGMYNEIRNAFDDDNVLKKTENTLRIKILLVVSAPEFQTRRGRTVYDTILRMKRMFPNPESFRNKIGIIITKGDIDVPGKDYFSILEKRACPELKNWCDYFIAFHREQVFTFPLASKENLGKQYTFNDYDRLMEFLQYDYIIDPKHEVALSSEALNELKAIKEEHLRSMMELLEELFLSINEQYRKINNSATLNVWLTNMHYLLDQDINNIAEFRIAIQKIIPNVNDYNQIFEQLKEYEIFDSFVDRICEIKTMMSYLKSSIINLSHAAIKELEKLSSVTTTRELQEKMLQEKSEMIRKYEENIRVQQRKIDELAESHRISQSTILRLRNEINQQRQESDKRIEELQNNLFEIQNIRSLEEEKNKQALAQLQNKINSLQNDLEREKNKPAPRRGRRCLLI</sequence>
<evidence type="ECO:0000313" key="2">
    <source>
        <dbReference type="EMBL" id="KAK8895202.1"/>
    </source>
</evidence>
<evidence type="ECO:0000313" key="3">
    <source>
        <dbReference type="Proteomes" id="UP001470230"/>
    </source>
</evidence>
<dbReference type="Gene3D" id="3.40.50.300">
    <property type="entry name" value="P-loop containing nucleotide triphosphate hydrolases"/>
    <property type="match status" value="1"/>
</dbReference>
<proteinExistence type="predicted"/>
<dbReference type="SUPFAM" id="SSF52540">
    <property type="entry name" value="P-loop containing nucleoside triphosphate hydrolases"/>
    <property type="match status" value="1"/>
</dbReference>
<keyword evidence="1" id="KW-0175">Coiled coil</keyword>
<evidence type="ECO:0008006" key="4">
    <source>
        <dbReference type="Google" id="ProtNLM"/>
    </source>
</evidence>
<evidence type="ECO:0000256" key="1">
    <source>
        <dbReference type="SAM" id="Coils"/>
    </source>
</evidence>
<organism evidence="2 3">
    <name type="scientific">Tritrichomonas musculus</name>
    <dbReference type="NCBI Taxonomy" id="1915356"/>
    <lineage>
        <taxon>Eukaryota</taxon>
        <taxon>Metamonada</taxon>
        <taxon>Parabasalia</taxon>
        <taxon>Tritrichomonadida</taxon>
        <taxon>Tritrichomonadidae</taxon>
        <taxon>Tritrichomonas</taxon>
    </lineage>
</organism>
<feature type="coiled-coil region" evidence="1">
    <location>
        <begin position="387"/>
        <end position="492"/>
    </location>
</feature>
<gene>
    <name evidence="2" type="ORF">M9Y10_023644</name>
</gene>